<dbReference type="GO" id="GO:0031505">
    <property type="term" value="P:fungal-type cell wall organization"/>
    <property type="evidence" value="ECO:0007669"/>
    <property type="project" value="TreeGrafter"/>
</dbReference>
<feature type="compositionally biased region" description="Low complexity" evidence="3">
    <location>
        <begin position="214"/>
        <end position="223"/>
    </location>
</feature>
<evidence type="ECO:0000256" key="3">
    <source>
        <dbReference type="SAM" id="MobiDB-lite"/>
    </source>
</evidence>
<protein>
    <recommendedName>
        <fullName evidence="5">Cell wall mannoprotein PIR1-like C-terminal domain-containing protein</fullName>
    </recommendedName>
</protein>
<dbReference type="PANTHER" id="PTHR47254">
    <property type="entry name" value="CELL WALL MANNOPROTEIN CIS3-RELATED"/>
    <property type="match status" value="1"/>
</dbReference>
<organism evidence="6 7">
    <name type="scientific">Dothidotthia symphoricarpi CBS 119687</name>
    <dbReference type="NCBI Taxonomy" id="1392245"/>
    <lineage>
        <taxon>Eukaryota</taxon>
        <taxon>Fungi</taxon>
        <taxon>Dikarya</taxon>
        <taxon>Ascomycota</taxon>
        <taxon>Pezizomycotina</taxon>
        <taxon>Dothideomycetes</taxon>
        <taxon>Pleosporomycetidae</taxon>
        <taxon>Pleosporales</taxon>
        <taxon>Dothidotthiaceae</taxon>
        <taxon>Dothidotthia</taxon>
    </lineage>
</organism>
<dbReference type="PROSITE" id="PS50256">
    <property type="entry name" value="PIR_REPEAT_2"/>
    <property type="match status" value="5"/>
</dbReference>
<evidence type="ECO:0000256" key="4">
    <source>
        <dbReference type="SAM" id="SignalP"/>
    </source>
</evidence>
<keyword evidence="2" id="KW-0677">Repeat</keyword>
<evidence type="ECO:0000256" key="1">
    <source>
        <dbReference type="ARBA" id="ARBA00022729"/>
    </source>
</evidence>
<evidence type="ECO:0000313" key="6">
    <source>
        <dbReference type="EMBL" id="KAF2130850.1"/>
    </source>
</evidence>
<dbReference type="EMBL" id="ML977503">
    <property type="protein sequence ID" value="KAF2130850.1"/>
    <property type="molecule type" value="Genomic_DNA"/>
</dbReference>
<evidence type="ECO:0000313" key="7">
    <source>
        <dbReference type="Proteomes" id="UP000799771"/>
    </source>
</evidence>
<dbReference type="GeneID" id="54410735"/>
<name>A0A6A6AGD8_9PLEO</name>
<accession>A0A6A6AGD8</accession>
<feature type="chain" id="PRO_5025603609" description="Cell wall mannoprotein PIR1-like C-terminal domain-containing protein" evidence="4">
    <location>
        <begin position="24"/>
        <end position="309"/>
    </location>
</feature>
<dbReference type="PANTHER" id="PTHR47254:SF2">
    <property type="entry name" value="COVALENTLY-LINKED CELL WALL PROTEIN"/>
    <property type="match status" value="1"/>
</dbReference>
<sequence length="309" mass="30928">MKSYVALSLAAAALASPMPQASASDSCPSTVSGTFQINTVLPPTKRDLEARQLSGALTMTLNGGILKDQAGRQGYIAANHQFQFDAPVQTGAIMTSGFSLCSNDSLAIGGSTIFYQCSSGDFYNLYTQSTGAQCSPIRIQAVEKSAGGAVSQISDGQPQASTAASIVSQISDGQPQAPSATSTPAVVTQISDGQPQAPSATSKPPVVTQISDGQPQAPAASSKPAVVTQISDGQPQAPAATSKPAVVTQISDGQPQAPAATSRASLTVSRNATSATATSSLLQYTGAAVSGSAPIGALAAGLFGLFAML</sequence>
<dbReference type="OrthoDB" id="5415592at2759"/>
<dbReference type="Pfam" id="PF22799">
    <property type="entry name" value="PIR1-like_C"/>
    <property type="match status" value="1"/>
</dbReference>
<dbReference type="Pfam" id="PF00399">
    <property type="entry name" value="PIR"/>
    <property type="match status" value="5"/>
</dbReference>
<dbReference type="GO" id="GO:0005199">
    <property type="term" value="F:structural constituent of cell wall"/>
    <property type="evidence" value="ECO:0007669"/>
    <property type="project" value="InterPro"/>
</dbReference>
<dbReference type="InterPro" id="IPR054508">
    <property type="entry name" value="PIR1-like_C"/>
</dbReference>
<feature type="signal peptide" evidence="4">
    <location>
        <begin position="1"/>
        <end position="23"/>
    </location>
</feature>
<evidence type="ECO:0000259" key="5">
    <source>
        <dbReference type="Pfam" id="PF22799"/>
    </source>
</evidence>
<dbReference type="Proteomes" id="UP000799771">
    <property type="component" value="Unassembled WGS sequence"/>
</dbReference>
<dbReference type="RefSeq" id="XP_033525237.1">
    <property type="nucleotide sequence ID" value="XM_033670303.1"/>
</dbReference>
<reference evidence="6" key="1">
    <citation type="journal article" date="2020" name="Stud. Mycol.">
        <title>101 Dothideomycetes genomes: a test case for predicting lifestyles and emergence of pathogens.</title>
        <authorList>
            <person name="Haridas S."/>
            <person name="Albert R."/>
            <person name="Binder M."/>
            <person name="Bloem J."/>
            <person name="Labutti K."/>
            <person name="Salamov A."/>
            <person name="Andreopoulos B."/>
            <person name="Baker S."/>
            <person name="Barry K."/>
            <person name="Bills G."/>
            <person name="Bluhm B."/>
            <person name="Cannon C."/>
            <person name="Castanera R."/>
            <person name="Culley D."/>
            <person name="Daum C."/>
            <person name="Ezra D."/>
            <person name="Gonzalez J."/>
            <person name="Henrissat B."/>
            <person name="Kuo A."/>
            <person name="Liang C."/>
            <person name="Lipzen A."/>
            <person name="Lutzoni F."/>
            <person name="Magnuson J."/>
            <person name="Mondo S."/>
            <person name="Nolan M."/>
            <person name="Ohm R."/>
            <person name="Pangilinan J."/>
            <person name="Park H.-J."/>
            <person name="Ramirez L."/>
            <person name="Alfaro M."/>
            <person name="Sun H."/>
            <person name="Tritt A."/>
            <person name="Yoshinaga Y."/>
            <person name="Zwiers L.-H."/>
            <person name="Turgeon B."/>
            <person name="Goodwin S."/>
            <person name="Spatafora J."/>
            <person name="Crous P."/>
            <person name="Grigoriev I."/>
        </authorList>
    </citation>
    <scope>NUCLEOTIDE SEQUENCE</scope>
    <source>
        <strain evidence="6">CBS 119687</strain>
    </source>
</reference>
<keyword evidence="7" id="KW-1185">Reference proteome</keyword>
<proteinExistence type="predicted"/>
<feature type="region of interest" description="Disordered" evidence="3">
    <location>
        <begin position="190"/>
        <end position="223"/>
    </location>
</feature>
<feature type="domain" description="Cell wall mannoprotein PIR1-like C-terminal" evidence="5">
    <location>
        <begin position="64"/>
        <end position="137"/>
    </location>
</feature>
<dbReference type="GO" id="GO:0009277">
    <property type="term" value="C:fungal-type cell wall"/>
    <property type="evidence" value="ECO:0007669"/>
    <property type="project" value="TreeGrafter"/>
</dbReference>
<feature type="compositionally biased region" description="Polar residues" evidence="3">
    <location>
        <begin position="190"/>
        <end position="213"/>
    </location>
</feature>
<dbReference type="AlphaFoldDB" id="A0A6A6AGD8"/>
<dbReference type="InterPro" id="IPR051153">
    <property type="entry name" value="Yeast_CWMannoprotein_PIR"/>
</dbReference>
<gene>
    <name evidence="6" type="ORF">P153DRAFT_384073</name>
</gene>
<keyword evidence="1 4" id="KW-0732">Signal</keyword>
<dbReference type="InterPro" id="IPR000420">
    <property type="entry name" value="Yeast_PIR_rpt"/>
</dbReference>
<evidence type="ECO:0000256" key="2">
    <source>
        <dbReference type="ARBA" id="ARBA00022737"/>
    </source>
</evidence>